<comment type="caution">
    <text evidence="1">The sequence shown here is derived from an EMBL/GenBank/DDBJ whole genome shotgun (WGS) entry which is preliminary data.</text>
</comment>
<reference evidence="1 2" key="1">
    <citation type="submission" date="2019-05" db="EMBL/GenBank/DDBJ databases">
        <title>Another draft genome of Portunus trituberculatus and its Hox gene families provides insights of decapod evolution.</title>
        <authorList>
            <person name="Jeong J.-H."/>
            <person name="Song I."/>
            <person name="Kim S."/>
            <person name="Choi T."/>
            <person name="Kim D."/>
            <person name="Ryu S."/>
            <person name="Kim W."/>
        </authorList>
    </citation>
    <scope>NUCLEOTIDE SEQUENCE [LARGE SCALE GENOMIC DNA]</scope>
    <source>
        <tissue evidence="1">Muscle</tissue>
    </source>
</reference>
<sequence>MNRQCCFFFFSVSKQRIEPGRVCRIPTKPPTNGVHAPLLLHHGIHRRFR</sequence>
<organism evidence="1 2">
    <name type="scientific">Portunus trituberculatus</name>
    <name type="common">Swimming crab</name>
    <name type="synonym">Neptunus trituberculatus</name>
    <dbReference type="NCBI Taxonomy" id="210409"/>
    <lineage>
        <taxon>Eukaryota</taxon>
        <taxon>Metazoa</taxon>
        <taxon>Ecdysozoa</taxon>
        <taxon>Arthropoda</taxon>
        <taxon>Crustacea</taxon>
        <taxon>Multicrustacea</taxon>
        <taxon>Malacostraca</taxon>
        <taxon>Eumalacostraca</taxon>
        <taxon>Eucarida</taxon>
        <taxon>Decapoda</taxon>
        <taxon>Pleocyemata</taxon>
        <taxon>Brachyura</taxon>
        <taxon>Eubrachyura</taxon>
        <taxon>Portunoidea</taxon>
        <taxon>Portunidae</taxon>
        <taxon>Portuninae</taxon>
        <taxon>Portunus</taxon>
    </lineage>
</organism>
<evidence type="ECO:0000313" key="2">
    <source>
        <dbReference type="Proteomes" id="UP000324222"/>
    </source>
</evidence>
<dbReference type="AlphaFoldDB" id="A0A5B7J3C9"/>
<name>A0A5B7J3C9_PORTR</name>
<protein>
    <submittedName>
        <fullName evidence="1">Uncharacterized protein</fullName>
    </submittedName>
</protein>
<evidence type="ECO:0000313" key="1">
    <source>
        <dbReference type="EMBL" id="MPC92361.1"/>
    </source>
</evidence>
<proteinExistence type="predicted"/>
<gene>
    <name evidence="1" type="ORF">E2C01_087447</name>
</gene>
<dbReference type="Proteomes" id="UP000324222">
    <property type="component" value="Unassembled WGS sequence"/>
</dbReference>
<keyword evidence="2" id="KW-1185">Reference proteome</keyword>
<dbReference type="EMBL" id="VSRR010090988">
    <property type="protein sequence ID" value="MPC92361.1"/>
    <property type="molecule type" value="Genomic_DNA"/>
</dbReference>
<accession>A0A5B7J3C9</accession>